<sequence length="83" mass="9269">MVEVFITTIGDVEQSRQTTEFLTIDLPSLRFNLDMEQSGPGRAFPCGHTILRVEGIDIDSDRIIAIVNALGFRCEVLADKICR</sequence>
<keyword evidence="2" id="KW-1185">Reference proteome</keyword>
<name>A0A1G9Q1L4_9BACT</name>
<reference evidence="1 2" key="1">
    <citation type="submission" date="2016-10" db="EMBL/GenBank/DDBJ databases">
        <authorList>
            <person name="de Groot N.N."/>
        </authorList>
    </citation>
    <scope>NUCLEOTIDE SEQUENCE [LARGE SCALE GENOMIC DNA]</scope>
    <source>
        <strain evidence="1 2">DSM 21668</strain>
    </source>
</reference>
<evidence type="ECO:0000313" key="1">
    <source>
        <dbReference type="EMBL" id="SDM04813.1"/>
    </source>
</evidence>
<gene>
    <name evidence="1" type="ORF">SAMN04488090_2425</name>
</gene>
<accession>A0A1G9Q1L4</accession>
<dbReference type="AlphaFoldDB" id="A0A1G9Q1L4"/>
<dbReference type="STRING" id="563176.SAMN04488090_2425"/>
<evidence type="ECO:0000313" key="2">
    <source>
        <dbReference type="Proteomes" id="UP000198901"/>
    </source>
</evidence>
<protein>
    <submittedName>
        <fullName evidence="1">Uncharacterized protein</fullName>
    </submittedName>
</protein>
<proteinExistence type="predicted"/>
<dbReference type="Proteomes" id="UP000198901">
    <property type="component" value="Unassembled WGS sequence"/>
</dbReference>
<organism evidence="1 2">
    <name type="scientific">Siphonobacter aquaeclarae</name>
    <dbReference type="NCBI Taxonomy" id="563176"/>
    <lineage>
        <taxon>Bacteria</taxon>
        <taxon>Pseudomonadati</taxon>
        <taxon>Bacteroidota</taxon>
        <taxon>Cytophagia</taxon>
        <taxon>Cytophagales</taxon>
        <taxon>Cytophagaceae</taxon>
        <taxon>Siphonobacter</taxon>
    </lineage>
</organism>
<dbReference type="EMBL" id="FNGS01000004">
    <property type="protein sequence ID" value="SDM04813.1"/>
    <property type="molecule type" value="Genomic_DNA"/>
</dbReference>